<dbReference type="SUPFAM" id="SSF49785">
    <property type="entry name" value="Galactose-binding domain-like"/>
    <property type="match status" value="1"/>
</dbReference>
<feature type="domain" description="Beta-mannosidase-like galactose-binding" evidence="19">
    <location>
        <begin position="32"/>
        <end position="206"/>
    </location>
</feature>
<dbReference type="Pfam" id="PF02836">
    <property type="entry name" value="Glyco_hydro_2_C"/>
    <property type="match status" value="1"/>
</dbReference>
<dbReference type="InterPro" id="IPR041625">
    <property type="entry name" value="Beta-mannosidase_Ig"/>
</dbReference>
<dbReference type="PANTHER" id="PTHR43730">
    <property type="entry name" value="BETA-MANNOSIDASE"/>
    <property type="match status" value="1"/>
</dbReference>
<proteinExistence type="inferred from homology"/>
<dbReference type="SUPFAM" id="SSF51445">
    <property type="entry name" value="(Trans)glycosidases"/>
    <property type="match status" value="1"/>
</dbReference>
<keyword evidence="11" id="KW-0325">Glycoprotein</keyword>
<evidence type="ECO:0000256" key="8">
    <source>
        <dbReference type="ARBA" id="ARBA00022729"/>
    </source>
</evidence>
<evidence type="ECO:0000259" key="17">
    <source>
        <dbReference type="Pfam" id="PF02836"/>
    </source>
</evidence>
<dbReference type="InterPro" id="IPR036156">
    <property type="entry name" value="Beta-gal/glucu_dom_sf"/>
</dbReference>
<evidence type="ECO:0000256" key="2">
    <source>
        <dbReference type="ARBA" id="ARBA00003150"/>
    </source>
</evidence>
<dbReference type="InterPro" id="IPR006103">
    <property type="entry name" value="Glyco_hydro_2_cat"/>
</dbReference>
<dbReference type="STRING" id="225164.V4B5N6"/>
<keyword evidence="8 16" id="KW-0732">Signal</keyword>
<dbReference type="FunFam" id="2.60.40.10:FF:000650">
    <property type="entry name" value="Mannosidase beta"/>
    <property type="match status" value="1"/>
</dbReference>
<evidence type="ECO:0000256" key="12">
    <source>
        <dbReference type="ARBA" id="ARBA00023228"/>
    </source>
</evidence>
<dbReference type="Gene3D" id="2.60.40.10">
    <property type="entry name" value="Immunoglobulins"/>
    <property type="match status" value="2"/>
</dbReference>
<dbReference type="InterPro" id="IPR050887">
    <property type="entry name" value="Beta-mannosidase_GH2"/>
</dbReference>
<dbReference type="SUPFAM" id="SSF49303">
    <property type="entry name" value="beta-Galactosidase/glucuronidase domain"/>
    <property type="match status" value="2"/>
</dbReference>
<comment type="similarity">
    <text evidence="4">Belongs to the glycosyl hydrolase 2 family.</text>
</comment>
<dbReference type="InterPro" id="IPR054593">
    <property type="entry name" value="Beta-mannosidase-like_N2"/>
</dbReference>
<dbReference type="GO" id="GO:0004567">
    <property type="term" value="F:beta-mannosidase activity"/>
    <property type="evidence" value="ECO:0007669"/>
    <property type="project" value="UniProtKB-EC"/>
</dbReference>
<evidence type="ECO:0000259" key="19">
    <source>
        <dbReference type="Pfam" id="PF22666"/>
    </source>
</evidence>
<dbReference type="GeneID" id="20246355"/>
<name>V4B5N6_LOTGI</name>
<evidence type="ECO:0000256" key="4">
    <source>
        <dbReference type="ARBA" id="ARBA00007401"/>
    </source>
</evidence>
<feature type="signal peptide" evidence="16">
    <location>
        <begin position="1"/>
        <end position="22"/>
    </location>
</feature>
<sequence>MSPVSTGVLFLSLILSVQQCIGDNTLNLNGRWDIINSNKGYRVSGIVPGSIYTALIANKTIDDPYYRDNDVQYKWIGRDDWTYTRLFEVSADVLSKQAVILVAEGVDTFSTVTINGIKIGVTDNMFLRYVFDVKAALKSGLNNITIAFKSAVNMAAELEKQSAYPIPPGCPNPAQHGECYRNFIRKEQCSFSWDWGPSFPGQGIWRNISIQYFNEAVVRGVSALPELVADNSWVIHIVLHMDISNLTVSGIVQTTLDKTGLYHEHLLSGTISSDIYYDFTVPKETSIDLWWPNGYGEQTLYNLTVKYVALDGKSVITEKSIKIGFRTIELVQESVSKNASQGLTFYFKINDVPVFLKGTNWIPADSFLERVTKTRLERLLRSAAEVHINSMRVWGGGVYESEEFYELCDELGIMLWHDLMFSDALYPTTPEFLSSVQLEIQHQVERLKSHPSILLWSGNNENEGMVIWYVTLLCFRKSERYKKDYVTLYVDTIKPIVESLDTSRPFVVSSPSNGAESEKEGWISKNAGSEYYGDDHYYNYNADLWNFNTFPIPRLASEFGSEAWCNYETIEKVFAEADLDYNSEMANHRQHHQNGNEEMLNQTAMHISLPTSSDQKQKFQDLIYVIQIHQAMAIRTEAEHYRRYTNQLGTDGRGLTMGTLYWQLNDIWQAPTWASIDYDMKWKMLHYYAKKFYDPNLISPYIDGNNLTVYLVLDEIPVYRDWTSDTQQLNQTSGCIFEKNVDDILSEAGCTDKKNCFLYFYLNSRDNPTSTSWLPLSYFTDVQGRILQSNIQISNVETLSLTEFTVTLTTNHIAPFVWINSRGISGRFSDNGFIMKDPQLQLIFTSWQPVDLKTFTNSLSVQSLMDIYH</sequence>
<dbReference type="AlphaFoldDB" id="V4B5N6"/>
<dbReference type="RefSeq" id="XP_009046316.1">
    <property type="nucleotide sequence ID" value="XM_009048068.1"/>
</dbReference>
<dbReference type="FunFam" id="3.20.20.80:FF:000035">
    <property type="entry name" value="Mannosidase beta"/>
    <property type="match status" value="1"/>
</dbReference>
<evidence type="ECO:0000256" key="1">
    <source>
        <dbReference type="ARBA" id="ARBA00000829"/>
    </source>
</evidence>
<comment type="subunit">
    <text evidence="5">Monomer.</text>
</comment>
<organism evidence="20 21">
    <name type="scientific">Lottia gigantea</name>
    <name type="common">Giant owl limpet</name>
    <dbReference type="NCBI Taxonomy" id="225164"/>
    <lineage>
        <taxon>Eukaryota</taxon>
        <taxon>Metazoa</taxon>
        <taxon>Spiralia</taxon>
        <taxon>Lophotrochozoa</taxon>
        <taxon>Mollusca</taxon>
        <taxon>Gastropoda</taxon>
        <taxon>Patellogastropoda</taxon>
        <taxon>Lottioidea</taxon>
        <taxon>Lottiidae</taxon>
        <taxon>Lottia</taxon>
    </lineage>
</organism>
<evidence type="ECO:0000256" key="15">
    <source>
        <dbReference type="ARBA" id="ARBA00033445"/>
    </source>
</evidence>
<dbReference type="CTD" id="20246355"/>
<dbReference type="PANTHER" id="PTHR43730:SF1">
    <property type="entry name" value="BETA-MANNOSIDASE"/>
    <property type="match status" value="1"/>
</dbReference>
<evidence type="ECO:0000313" key="21">
    <source>
        <dbReference type="Proteomes" id="UP000030746"/>
    </source>
</evidence>
<comment type="catalytic activity">
    <reaction evidence="1">
        <text>Hydrolysis of terminal, non-reducing beta-D-mannose residues in beta-D-mannosides.</text>
        <dbReference type="EC" id="3.2.1.25"/>
    </reaction>
</comment>
<keyword evidence="9" id="KW-0378">Hydrolase</keyword>
<dbReference type="InterPro" id="IPR013783">
    <property type="entry name" value="Ig-like_fold"/>
</dbReference>
<dbReference type="Proteomes" id="UP000030746">
    <property type="component" value="Unassembled WGS sequence"/>
</dbReference>
<evidence type="ECO:0000256" key="10">
    <source>
        <dbReference type="ARBA" id="ARBA00023157"/>
    </source>
</evidence>
<accession>V4B5N6</accession>
<dbReference type="Gene3D" id="2.60.120.260">
    <property type="entry name" value="Galactose-binding domain-like"/>
    <property type="match status" value="1"/>
</dbReference>
<feature type="domain" description="Glycoside hydrolase family 2 catalytic" evidence="17">
    <location>
        <begin position="347"/>
        <end position="563"/>
    </location>
</feature>
<evidence type="ECO:0000313" key="20">
    <source>
        <dbReference type="EMBL" id="ESP02846.1"/>
    </source>
</evidence>
<dbReference type="Pfam" id="PF22666">
    <property type="entry name" value="Glyco_hydro_2_N2"/>
    <property type="match status" value="1"/>
</dbReference>
<keyword evidence="13" id="KW-0326">Glycosidase</keyword>
<keyword evidence="21" id="KW-1185">Reference proteome</keyword>
<evidence type="ECO:0000256" key="6">
    <source>
        <dbReference type="ARBA" id="ARBA00012754"/>
    </source>
</evidence>
<comment type="subcellular location">
    <subcellularLocation>
        <location evidence="3">Lysosome</location>
    </subcellularLocation>
</comment>
<dbReference type="InterPro" id="IPR008979">
    <property type="entry name" value="Galactose-bd-like_sf"/>
</dbReference>
<evidence type="ECO:0000256" key="3">
    <source>
        <dbReference type="ARBA" id="ARBA00004371"/>
    </source>
</evidence>
<evidence type="ECO:0000256" key="13">
    <source>
        <dbReference type="ARBA" id="ARBA00023295"/>
    </source>
</evidence>
<dbReference type="Pfam" id="PF17753">
    <property type="entry name" value="Ig_mannosidase"/>
    <property type="match status" value="1"/>
</dbReference>
<evidence type="ECO:0000256" key="9">
    <source>
        <dbReference type="ARBA" id="ARBA00022801"/>
    </source>
</evidence>
<evidence type="ECO:0000256" key="7">
    <source>
        <dbReference type="ARBA" id="ARBA00015707"/>
    </source>
</evidence>
<evidence type="ECO:0000256" key="16">
    <source>
        <dbReference type="SAM" id="SignalP"/>
    </source>
</evidence>
<comment type="function">
    <text evidence="2">Exoglycosidase that cleaves the single beta-linked mannose residue from the non-reducing end of all N-linked glycoprotein oligosaccharides.</text>
</comment>
<dbReference type="HOGENOM" id="CLU_005015_3_1_1"/>
<feature type="domain" description="Beta-mannosidase Ig-fold" evidence="18">
    <location>
        <begin position="802"/>
        <end position="867"/>
    </location>
</feature>
<keyword evidence="12" id="KW-0458">Lysosome</keyword>
<dbReference type="OMA" id="QFACASY"/>
<dbReference type="GO" id="GO:0005764">
    <property type="term" value="C:lysosome"/>
    <property type="evidence" value="ECO:0007669"/>
    <property type="project" value="UniProtKB-SubCell"/>
</dbReference>
<evidence type="ECO:0000256" key="11">
    <source>
        <dbReference type="ARBA" id="ARBA00023180"/>
    </source>
</evidence>
<evidence type="ECO:0000259" key="18">
    <source>
        <dbReference type="Pfam" id="PF17753"/>
    </source>
</evidence>
<keyword evidence="10" id="KW-1015">Disulfide bond</keyword>
<evidence type="ECO:0000256" key="5">
    <source>
        <dbReference type="ARBA" id="ARBA00011245"/>
    </source>
</evidence>
<dbReference type="GO" id="GO:0006516">
    <property type="term" value="P:glycoprotein catabolic process"/>
    <property type="evidence" value="ECO:0007669"/>
    <property type="project" value="TreeGrafter"/>
</dbReference>
<evidence type="ECO:0000256" key="14">
    <source>
        <dbReference type="ARBA" id="ARBA00032581"/>
    </source>
</evidence>
<reference evidence="20 21" key="1">
    <citation type="journal article" date="2013" name="Nature">
        <title>Insights into bilaterian evolution from three spiralian genomes.</title>
        <authorList>
            <person name="Simakov O."/>
            <person name="Marletaz F."/>
            <person name="Cho S.J."/>
            <person name="Edsinger-Gonzales E."/>
            <person name="Havlak P."/>
            <person name="Hellsten U."/>
            <person name="Kuo D.H."/>
            <person name="Larsson T."/>
            <person name="Lv J."/>
            <person name="Arendt D."/>
            <person name="Savage R."/>
            <person name="Osoegawa K."/>
            <person name="de Jong P."/>
            <person name="Grimwood J."/>
            <person name="Chapman J.A."/>
            <person name="Shapiro H."/>
            <person name="Aerts A."/>
            <person name="Otillar R.P."/>
            <person name="Terry A.Y."/>
            <person name="Boore J.L."/>
            <person name="Grigoriev I.V."/>
            <person name="Lindberg D.R."/>
            <person name="Seaver E.C."/>
            <person name="Weisblat D.A."/>
            <person name="Putnam N.H."/>
            <person name="Rokhsar D.S."/>
        </authorList>
    </citation>
    <scope>NUCLEOTIDE SEQUENCE [LARGE SCALE GENOMIC DNA]</scope>
</reference>
<dbReference type="EC" id="3.2.1.25" evidence="6"/>
<dbReference type="Gene3D" id="3.20.20.80">
    <property type="entry name" value="Glycosidases"/>
    <property type="match status" value="1"/>
</dbReference>
<dbReference type="KEGG" id="lgi:LOTGIDRAFT_212346"/>
<dbReference type="OrthoDB" id="2866996at2759"/>
<dbReference type="InterPro" id="IPR017853">
    <property type="entry name" value="GH"/>
</dbReference>
<feature type="chain" id="PRO_5004719319" description="Beta-mannosidase" evidence="16">
    <location>
        <begin position="23"/>
        <end position="869"/>
    </location>
</feature>
<dbReference type="GO" id="GO:0005975">
    <property type="term" value="P:carbohydrate metabolic process"/>
    <property type="evidence" value="ECO:0007669"/>
    <property type="project" value="InterPro"/>
</dbReference>
<gene>
    <name evidence="20" type="ORF">LOTGIDRAFT_212346</name>
</gene>
<dbReference type="FunFam" id="2.60.120.260:FF:000060">
    <property type="entry name" value="Probable beta-mannosidase"/>
    <property type="match status" value="1"/>
</dbReference>
<dbReference type="EMBL" id="KB200129">
    <property type="protein sequence ID" value="ESP02846.1"/>
    <property type="molecule type" value="Genomic_DNA"/>
</dbReference>
<protein>
    <recommendedName>
        <fullName evidence="7">Beta-mannosidase</fullName>
        <ecNumber evidence="6">3.2.1.25</ecNumber>
    </recommendedName>
    <alternativeName>
        <fullName evidence="14">Lysosomal beta A mannosidase</fullName>
    </alternativeName>
    <alternativeName>
        <fullName evidence="15">Mannanase</fullName>
    </alternativeName>
</protein>